<feature type="transmembrane region" description="Helical" evidence="2">
    <location>
        <begin position="167"/>
        <end position="200"/>
    </location>
</feature>
<keyword evidence="2" id="KW-1133">Transmembrane helix</keyword>
<dbReference type="RefSeq" id="WP_315732874.1">
    <property type="nucleotide sequence ID" value="NZ_JAVYII010000004.1"/>
</dbReference>
<evidence type="ECO:0000313" key="4">
    <source>
        <dbReference type="Proteomes" id="UP001268542"/>
    </source>
</evidence>
<protein>
    <recommendedName>
        <fullName evidence="5">DUF4064 domain-containing protein</fullName>
    </recommendedName>
</protein>
<dbReference type="EMBL" id="JAVYII010000004">
    <property type="protein sequence ID" value="MDT9593389.1"/>
    <property type="molecule type" value="Genomic_DNA"/>
</dbReference>
<dbReference type="Proteomes" id="UP001268542">
    <property type="component" value="Unassembled WGS sequence"/>
</dbReference>
<feature type="compositionally biased region" description="Low complexity" evidence="1">
    <location>
        <begin position="31"/>
        <end position="78"/>
    </location>
</feature>
<feature type="transmembrane region" description="Helical" evidence="2">
    <location>
        <begin position="87"/>
        <end position="110"/>
    </location>
</feature>
<gene>
    <name evidence="3" type="ORF">RDV89_09945</name>
</gene>
<proteinExistence type="predicted"/>
<sequence>MSNWNPPGGDEPKHGQTSGGQYGQEPYPTSPGDQQAYGQPQGQQYGQQPYGQQQYGQQYGQQQYGQQPYGQSYPGGPRQRPGAAKAALLLTYIGSALALVGLLALFALAGDESFQEGFGEAAGGNVDADAVATLLRGVSGVGMVLAILAIVLAVLVGKRRAWARIALTVVAALGILVGLFFTPIGLIWVALCIAGIVTLFQRSTSEWLRA</sequence>
<name>A0ABU3PW08_9ACTN</name>
<keyword evidence="2" id="KW-0812">Transmembrane</keyword>
<comment type="caution">
    <text evidence="3">The sequence shown here is derived from an EMBL/GenBank/DDBJ whole genome shotgun (WGS) entry which is preliminary data.</text>
</comment>
<keyword evidence="4" id="KW-1185">Reference proteome</keyword>
<evidence type="ECO:0008006" key="5">
    <source>
        <dbReference type="Google" id="ProtNLM"/>
    </source>
</evidence>
<organism evidence="3 4">
    <name type="scientific">Nocardioides imazamoxiresistens</name>
    <dbReference type="NCBI Taxonomy" id="3231893"/>
    <lineage>
        <taxon>Bacteria</taxon>
        <taxon>Bacillati</taxon>
        <taxon>Actinomycetota</taxon>
        <taxon>Actinomycetes</taxon>
        <taxon>Propionibacteriales</taxon>
        <taxon>Nocardioidaceae</taxon>
        <taxon>Nocardioides</taxon>
    </lineage>
</organism>
<accession>A0ABU3PW08</accession>
<evidence type="ECO:0000313" key="3">
    <source>
        <dbReference type="EMBL" id="MDT9593389.1"/>
    </source>
</evidence>
<feature type="region of interest" description="Disordered" evidence="1">
    <location>
        <begin position="1"/>
        <end position="78"/>
    </location>
</feature>
<keyword evidence="2" id="KW-0472">Membrane</keyword>
<evidence type="ECO:0000256" key="2">
    <source>
        <dbReference type="SAM" id="Phobius"/>
    </source>
</evidence>
<reference evidence="3 4" key="1">
    <citation type="submission" date="2023-08" db="EMBL/GenBank/DDBJ databases">
        <title>Nocardioides seae sp. nov., a bacterium isolated from a soil.</title>
        <authorList>
            <person name="Wang X."/>
        </authorList>
    </citation>
    <scope>NUCLEOTIDE SEQUENCE [LARGE SCALE GENOMIC DNA]</scope>
    <source>
        <strain evidence="3 4">YZH12</strain>
    </source>
</reference>
<evidence type="ECO:0000256" key="1">
    <source>
        <dbReference type="SAM" id="MobiDB-lite"/>
    </source>
</evidence>
<feature type="transmembrane region" description="Helical" evidence="2">
    <location>
        <begin position="130"/>
        <end position="155"/>
    </location>
</feature>